<evidence type="ECO:0008006" key="4">
    <source>
        <dbReference type="Google" id="ProtNLM"/>
    </source>
</evidence>
<feature type="signal peptide" evidence="1">
    <location>
        <begin position="1"/>
        <end position="21"/>
    </location>
</feature>
<evidence type="ECO:0000256" key="1">
    <source>
        <dbReference type="SAM" id="SignalP"/>
    </source>
</evidence>
<organism evidence="2 3">
    <name type="scientific">Raoultibacter timonensis</name>
    <dbReference type="NCBI Taxonomy" id="1907662"/>
    <lineage>
        <taxon>Bacteria</taxon>
        <taxon>Bacillati</taxon>
        <taxon>Actinomycetota</taxon>
        <taxon>Coriobacteriia</taxon>
        <taxon>Eggerthellales</taxon>
        <taxon>Eggerthellaceae</taxon>
        <taxon>Raoultibacter</taxon>
    </lineage>
</organism>
<dbReference type="PROSITE" id="PS51257">
    <property type="entry name" value="PROKAR_LIPOPROTEIN"/>
    <property type="match status" value="1"/>
</dbReference>
<name>A0ABM7WHR6_9ACTN</name>
<sequence length="196" mass="20710">METARKSLTKWALLVLTAALAATMLAGLTACGGESAEDVIRKGVTEELESIKNLDQAALDEIMAGAGAADAGLDEYGIDMEEFCRTWLTGFDYSVDNVTVDGEKATVTVTITCKSLMEGVNIFMDKVTALTEDPEAMSQSMDELNQQMGTMLMEAIGEAPAETNTVDLPYVLNGNTWEPGAGFDTALGQAFAGGAM</sequence>
<protein>
    <recommendedName>
        <fullName evidence="4">DUF5105 domain-containing protein</fullName>
    </recommendedName>
</protein>
<dbReference type="Proteomes" id="UP001320544">
    <property type="component" value="Chromosome"/>
</dbReference>
<evidence type="ECO:0000313" key="3">
    <source>
        <dbReference type="Proteomes" id="UP001320544"/>
    </source>
</evidence>
<keyword evidence="1" id="KW-0732">Signal</keyword>
<dbReference type="RefSeq" id="WP_244412052.1">
    <property type="nucleotide sequence ID" value="NZ_AP025564.1"/>
</dbReference>
<dbReference type="EMBL" id="AP025564">
    <property type="protein sequence ID" value="BDE95797.1"/>
    <property type="molecule type" value="Genomic_DNA"/>
</dbReference>
<keyword evidence="3" id="KW-1185">Reference proteome</keyword>
<proteinExistence type="predicted"/>
<reference evidence="2 3" key="1">
    <citation type="submission" date="2022-01" db="EMBL/GenBank/DDBJ databases">
        <title>Novel bile acid biosynthetic pathways are enriched in the microbiome of centenarians.</title>
        <authorList>
            <person name="Sato Y."/>
            <person name="Atarashi K."/>
            <person name="Plichta R.D."/>
            <person name="Arai Y."/>
            <person name="Sasajima S."/>
            <person name="Kearney M.S."/>
            <person name="Suda W."/>
            <person name="Takeshita K."/>
            <person name="Sasaki T."/>
            <person name="Okamoto S."/>
            <person name="Skelly N.A."/>
            <person name="Okamura Y."/>
            <person name="Vlamakis H."/>
            <person name="Li Y."/>
            <person name="Tanoue T."/>
            <person name="Takei H."/>
            <person name="Nittono H."/>
            <person name="Narushima S."/>
            <person name="Irie J."/>
            <person name="Itoh H."/>
            <person name="Moriya K."/>
            <person name="Sugiura Y."/>
            <person name="Suematsu M."/>
            <person name="Moritoki N."/>
            <person name="Shibata S."/>
            <person name="Littman R.D."/>
            <person name="Fischbach A.M."/>
            <person name="Uwamino Y."/>
            <person name="Inoue T."/>
            <person name="Honda A."/>
            <person name="Hattori M."/>
            <person name="Murai T."/>
            <person name="Xavier J.R."/>
            <person name="Hirose N."/>
            <person name="Honda K."/>
        </authorList>
    </citation>
    <scope>NUCLEOTIDE SEQUENCE [LARGE SCALE GENOMIC DNA]</scope>
    <source>
        <strain evidence="2 3">CE91-St30</strain>
    </source>
</reference>
<gene>
    <name evidence="2" type="ORF">CE91St30_11300</name>
</gene>
<feature type="chain" id="PRO_5045081448" description="DUF5105 domain-containing protein" evidence="1">
    <location>
        <begin position="22"/>
        <end position="196"/>
    </location>
</feature>
<accession>A0ABM7WHR6</accession>
<evidence type="ECO:0000313" key="2">
    <source>
        <dbReference type="EMBL" id="BDE95797.1"/>
    </source>
</evidence>